<name>A0A2S6GBV0_9PSEU</name>
<gene>
    <name evidence="2" type="ORF">CLV40_14030</name>
</gene>
<reference evidence="2 3" key="1">
    <citation type="submission" date="2018-02" db="EMBL/GenBank/DDBJ databases">
        <title>Genomic Encyclopedia of Archaeal and Bacterial Type Strains, Phase II (KMG-II): from individual species to whole genera.</title>
        <authorList>
            <person name="Goeker M."/>
        </authorList>
    </citation>
    <scope>NUCLEOTIDE SEQUENCE [LARGE SCALE GENOMIC DNA]</scope>
    <source>
        <strain evidence="2 3">YU 961-1</strain>
    </source>
</reference>
<dbReference type="RefSeq" id="WP_245931798.1">
    <property type="nucleotide sequence ID" value="NZ_CP154825.1"/>
</dbReference>
<dbReference type="Gene3D" id="1.10.530.10">
    <property type="match status" value="1"/>
</dbReference>
<organism evidence="2 3">
    <name type="scientific">Actinokineospora auranticolor</name>
    <dbReference type="NCBI Taxonomy" id="155976"/>
    <lineage>
        <taxon>Bacteria</taxon>
        <taxon>Bacillati</taxon>
        <taxon>Actinomycetota</taxon>
        <taxon>Actinomycetes</taxon>
        <taxon>Pseudonocardiales</taxon>
        <taxon>Pseudonocardiaceae</taxon>
        <taxon>Actinokineospora</taxon>
    </lineage>
</organism>
<sequence>MVTPAPPSRTGLWFRLLVVALILLVVAIAVWLVRVASVPAGADLPVERPPLVEPSAQAPVAVPEAEAGPGTSGQAVGSLRPWADKISARTGIPARALVAYGGAELTVRAAQPKCGLSWATLAAIGRVESDHGRYGGAVLGEDGVPSIPIVGVPLDGAPGVRAIADTDGGRYDGDAAVDRAVGPMQFIPSTWAKWSSDGNADGATNPQQIDDAALAAARYLCADGRNLTTPQGWWQGVFSYNNSNPYGQQVFTLADTYARKAARG</sequence>
<dbReference type="SUPFAM" id="SSF53955">
    <property type="entry name" value="Lysozyme-like"/>
    <property type="match status" value="1"/>
</dbReference>
<dbReference type="AlphaFoldDB" id="A0A2S6GBV0"/>
<feature type="transmembrane region" description="Helical" evidence="1">
    <location>
        <begin position="12"/>
        <end position="33"/>
    </location>
</feature>
<evidence type="ECO:0000313" key="2">
    <source>
        <dbReference type="EMBL" id="PPK61599.1"/>
    </source>
</evidence>
<dbReference type="PANTHER" id="PTHR30163:SF8">
    <property type="entry name" value="LYTIC MUREIN TRANSGLYCOSYLASE"/>
    <property type="match status" value="1"/>
</dbReference>
<dbReference type="GO" id="GO:0008933">
    <property type="term" value="F:peptidoglycan lytic transglycosylase activity"/>
    <property type="evidence" value="ECO:0007669"/>
    <property type="project" value="TreeGrafter"/>
</dbReference>
<keyword evidence="1" id="KW-0812">Transmembrane</keyword>
<proteinExistence type="predicted"/>
<keyword evidence="1" id="KW-1133">Transmembrane helix</keyword>
<keyword evidence="1" id="KW-0472">Membrane</keyword>
<evidence type="ECO:0000256" key="1">
    <source>
        <dbReference type="SAM" id="Phobius"/>
    </source>
</evidence>
<comment type="caution">
    <text evidence="2">The sequence shown here is derived from an EMBL/GenBank/DDBJ whole genome shotgun (WGS) entry which is preliminary data.</text>
</comment>
<accession>A0A2S6GBV0</accession>
<dbReference type="CDD" id="cd13399">
    <property type="entry name" value="Slt35-like"/>
    <property type="match status" value="1"/>
</dbReference>
<dbReference type="InterPro" id="IPR023346">
    <property type="entry name" value="Lysozyme-like_dom_sf"/>
</dbReference>
<dbReference type="EMBL" id="PTIX01000040">
    <property type="protein sequence ID" value="PPK61599.1"/>
    <property type="molecule type" value="Genomic_DNA"/>
</dbReference>
<dbReference type="Proteomes" id="UP000239203">
    <property type="component" value="Unassembled WGS sequence"/>
</dbReference>
<dbReference type="PANTHER" id="PTHR30163">
    <property type="entry name" value="MEMBRANE-BOUND LYTIC MUREIN TRANSGLYCOSYLASE B"/>
    <property type="match status" value="1"/>
</dbReference>
<dbReference type="InterPro" id="IPR043426">
    <property type="entry name" value="MltB-like"/>
</dbReference>
<dbReference type="GO" id="GO:0009253">
    <property type="term" value="P:peptidoglycan catabolic process"/>
    <property type="evidence" value="ECO:0007669"/>
    <property type="project" value="TreeGrafter"/>
</dbReference>
<keyword evidence="3" id="KW-1185">Reference proteome</keyword>
<protein>
    <submittedName>
        <fullName evidence="2">Transglycosylase protein with SLT domain</fullName>
    </submittedName>
</protein>
<evidence type="ECO:0000313" key="3">
    <source>
        <dbReference type="Proteomes" id="UP000239203"/>
    </source>
</evidence>